<comment type="caution">
    <text evidence="1">The sequence shown here is derived from an EMBL/GenBank/DDBJ whole genome shotgun (WGS) entry which is preliminary data.</text>
</comment>
<reference evidence="1 2" key="1">
    <citation type="submission" date="2015-07" db="EMBL/GenBank/DDBJ databases">
        <title>Whole genome sequence of Herpetosiphon geysericola DSM 7119.</title>
        <authorList>
            <person name="Hemp J."/>
            <person name="Ward L.M."/>
            <person name="Pace L.A."/>
            <person name="Fischer W.W."/>
        </authorList>
    </citation>
    <scope>NUCLEOTIDE SEQUENCE [LARGE SCALE GENOMIC DNA]</scope>
    <source>
        <strain evidence="1 2">DSM 7119</strain>
    </source>
</reference>
<name>A0A0P6XBS7_9CHLR</name>
<gene>
    <name evidence="1" type="ORF">SE18_24390</name>
</gene>
<dbReference type="RefSeq" id="WP_054537083.1">
    <property type="nucleotide sequence ID" value="NZ_LGKP01000040.1"/>
</dbReference>
<accession>A0A0P6XBS7</accession>
<dbReference type="Proteomes" id="UP000050277">
    <property type="component" value="Unassembled WGS sequence"/>
</dbReference>
<proteinExistence type="predicted"/>
<dbReference type="EMBL" id="LGKP01000040">
    <property type="protein sequence ID" value="KPL80200.1"/>
    <property type="molecule type" value="Genomic_DNA"/>
</dbReference>
<dbReference type="AlphaFoldDB" id="A0A0P6XBS7"/>
<evidence type="ECO:0000313" key="1">
    <source>
        <dbReference type="EMBL" id="KPL80200.1"/>
    </source>
</evidence>
<organism evidence="1 2">
    <name type="scientific">Herpetosiphon geysericola</name>
    <dbReference type="NCBI Taxonomy" id="70996"/>
    <lineage>
        <taxon>Bacteria</taxon>
        <taxon>Bacillati</taxon>
        <taxon>Chloroflexota</taxon>
        <taxon>Chloroflexia</taxon>
        <taxon>Herpetosiphonales</taxon>
        <taxon>Herpetosiphonaceae</taxon>
        <taxon>Herpetosiphon</taxon>
    </lineage>
</organism>
<sequence length="78" mass="8329">MDELPVAILIDPEPAPSDALACLAEVLVVQALGLDAAMQIAHNALHTTTLTTARQIQLKRQIAALEQAYEDSALHSVQ</sequence>
<dbReference type="STRING" id="70996.SE18_24390"/>
<protein>
    <submittedName>
        <fullName evidence="1">Uncharacterized protein</fullName>
    </submittedName>
</protein>
<evidence type="ECO:0000313" key="2">
    <source>
        <dbReference type="Proteomes" id="UP000050277"/>
    </source>
</evidence>
<keyword evidence="2" id="KW-1185">Reference proteome</keyword>